<proteinExistence type="inferred from homology"/>
<evidence type="ECO:0000256" key="1">
    <source>
        <dbReference type="ARBA" id="ARBA00004651"/>
    </source>
</evidence>
<dbReference type="AlphaFoldDB" id="A0A934MIF4"/>
<keyword evidence="5 8" id="KW-0812">Transmembrane</keyword>
<dbReference type="CDD" id="cd06261">
    <property type="entry name" value="TM_PBP2"/>
    <property type="match status" value="1"/>
</dbReference>
<feature type="transmembrane region" description="Helical" evidence="8">
    <location>
        <begin position="12"/>
        <end position="34"/>
    </location>
</feature>
<keyword evidence="7 8" id="KW-0472">Membrane</keyword>
<feature type="transmembrane region" description="Helical" evidence="8">
    <location>
        <begin position="88"/>
        <end position="104"/>
    </location>
</feature>
<reference evidence="10" key="1">
    <citation type="submission" date="2020-12" db="EMBL/GenBank/DDBJ databases">
        <title>Bacterial taxonomy.</title>
        <authorList>
            <person name="Pan X."/>
        </authorList>
    </citation>
    <scope>NUCLEOTIDE SEQUENCE</scope>
    <source>
        <strain evidence="10">B2012</strain>
    </source>
</reference>
<keyword evidence="4" id="KW-1003">Cell membrane</keyword>
<comment type="similarity">
    <text evidence="2">Belongs to the binding-protein-dependent transport system permease family. CysTW subfamily.</text>
</comment>
<evidence type="ECO:0000259" key="9">
    <source>
        <dbReference type="PROSITE" id="PS50928"/>
    </source>
</evidence>
<dbReference type="Gene3D" id="1.10.3720.10">
    <property type="entry name" value="MetI-like"/>
    <property type="match status" value="1"/>
</dbReference>
<gene>
    <name evidence="10" type="ORF">JCR33_19325</name>
</gene>
<dbReference type="InterPro" id="IPR035906">
    <property type="entry name" value="MetI-like_sf"/>
</dbReference>
<feature type="transmembrane region" description="Helical" evidence="8">
    <location>
        <begin position="188"/>
        <end position="221"/>
    </location>
</feature>
<sequence>MRHLTRNTTGALLMAPCLIWIGFFFILPIVLLAINGFREGGLASYETVFTSPVYSKVLGNTLRVAVVTTVCTLLLGYPIAYMLTVLSGWWRAVALVMVIVPYWLDYIVRSYAWLVLLGREGLINRLLISLGIIEQPIAMLYNLFSVTLAMTQILLPLMILTLFGAMLRIDRRLLDAAAIHGASRTRAFLTVFLPLSMPGIYGASLLVFVVAMGFYVTPALLGSPSETMISQTIMILATELLNWSVASAAGVILLVFSVAILVVYNLVFGMDRLFGGDGKS</sequence>
<dbReference type="PANTHER" id="PTHR42929">
    <property type="entry name" value="INNER MEMBRANE ABC TRANSPORTER PERMEASE PROTEIN YDCU-RELATED-RELATED"/>
    <property type="match status" value="1"/>
</dbReference>
<evidence type="ECO:0000313" key="11">
    <source>
        <dbReference type="Proteomes" id="UP000609531"/>
    </source>
</evidence>
<name>A0A934MIF4_9HYPH</name>
<evidence type="ECO:0000256" key="6">
    <source>
        <dbReference type="ARBA" id="ARBA00022989"/>
    </source>
</evidence>
<dbReference type="SUPFAM" id="SSF161098">
    <property type="entry name" value="MetI-like"/>
    <property type="match status" value="1"/>
</dbReference>
<feature type="transmembrane region" description="Helical" evidence="8">
    <location>
        <begin position="64"/>
        <end position="82"/>
    </location>
</feature>
<protein>
    <submittedName>
        <fullName evidence="10">ABC transporter permease</fullName>
    </submittedName>
</protein>
<feature type="transmembrane region" description="Helical" evidence="8">
    <location>
        <begin position="241"/>
        <end position="264"/>
    </location>
</feature>
<keyword evidence="11" id="KW-1185">Reference proteome</keyword>
<evidence type="ECO:0000256" key="4">
    <source>
        <dbReference type="ARBA" id="ARBA00022475"/>
    </source>
</evidence>
<feature type="domain" description="ABC transmembrane type-1" evidence="9">
    <location>
        <begin position="58"/>
        <end position="264"/>
    </location>
</feature>
<evidence type="ECO:0000256" key="3">
    <source>
        <dbReference type="ARBA" id="ARBA00022448"/>
    </source>
</evidence>
<keyword evidence="3 8" id="KW-0813">Transport</keyword>
<evidence type="ECO:0000256" key="7">
    <source>
        <dbReference type="ARBA" id="ARBA00023136"/>
    </source>
</evidence>
<comment type="subcellular location">
    <subcellularLocation>
        <location evidence="1 8">Cell membrane</location>
        <topology evidence="1 8">Multi-pass membrane protein</topology>
    </subcellularLocation>
</comment>
<evidence type="ECO:0000256" key="2">
    <source>
        <dbReference type="ARBA" id="ARBA00007069"/>
    </source>
</evidence>
<comment type="caution">
    <text evidence="10">The sequence shown here is derived from an EMBL/GenBank/DDBJ whole genome shotgun (WGS) entry which is preliminary data.</text>
</comment>
<dbReference type="GO" id="GO:0005886">
    <property type="term" value="C:plasma membrane"/>
    <property type="evidence" value="ECO:0007669"/>
    <property type="project" value="UniProtKB-SubCell"/>
</dbReference>
<dbReference type="PANTHER" id="PTHR42929:SF5">
    <property type="entry name" value="ABC TRANSPORTER PERMEASE PROTEIN"/>
    <property type="match status" value="1"/>
</dbReference>
<dbReference type="InterPro" id="IPR000515">
    <property type="entry name" value="MetI-like"/>
</dbReference>
<dbReference type="PROSITE" id="PS50928">
    <property type="entry name" value="ABC_TM1"/>
    <property type="match status" value="1"/>
</dbReference>
<feature type="transmembrane region" description="Helical" evidence="8">
    <location>
        <begin position="139"/>
        <end position="167"/>
    </location>
</feature>
<dbReference type="RefSeq" id="WP_198883770.1">
    <property type="nucleotide sequence ID" value="NZ_JAEKJA010000021.1"/>
</dbReference>
<dbReference type="EMBL" id="JAEKJA010000021">
    <property type="protein sequence ID" value="MBJ3777865.1"/>
    <property type="molecule type" value="Genomic_DNA"/>
</dbReference>
<organism evidence="10 11">
    <name type="scientific">Acuticoccus mangrovi</name>
    <dbReference type="NCBI Taxonomy" id="2796142"/>
    <lineage>
        <taxon>Bacteria</taxon>
        <taxon>Pseudomonadati</taxon>
        <taxon>Pseudomonadota</taxon>
        <taxon>Alphaproteobacteria</taxon>
        <taxon>Hyphomicrobiales</taxon>
        <taxon>Amorphaceae</taxon>
        <taxon>Acuticoccus</taxon>
    </lineage>
</organism>
<keyword evidence="6 8" id="KW-1133">Transmembrane helix</keyword>
<dbReference type="Proteomes" id="UP000609531">
    <property type="component" value="Unassembled WGS sequence"/>
</dbReference>
<accession>A0A934MIF4</accession>
<dbReference type="GO" id="GO:0055085">
    <property type="term" value="P:transmembrane transport"/>
    <property type="evidence" value="ECO:0007669"/>
    <property type="project" value="InterPro"/>
</dbReference>
<evidence type="ECO:0000313" key="10">
    <source>
        <dbReference type="EMBL" id="MBJ3777865.1"/>
    </source>
</evidence>
<dbReference type="Pfam" id="PF00528">
    <property type="entry name" value="BPD_transp_1"/>
    <property type="match status" value="1"/>
</dbReference>
<evidence type="ECO:0000256" key="8">
    <source>
        <dbReference type="RuleBase" id="RU363032"/>
    </source>
</evidence>
<evidence type="ECO:0000256" key="5">
    <source>
        <dbReference type="ARBA" id="ARBA00022692"/>
    </source>
</evidence>